<keyword evidence="3" id="KW-1185">Reference proteome</keyword>
<dbReference type="OrthoDB" id="368476at2"/>
<comment type="caution">
    <text evidence="2">The sequence shown here is derived from an EMBL/GenBank/DDBJ whole genome shotgun (WGS) entry which is preliminary data.</text>
</comment>
<dbReference type="SUPFAM" id="SSF53850">
    <property type="entry name" value="Periplasmic binding protein-like II"/>
    <property type="match status" value="1"/>
</dbReference>
<dbReference type="AlphaFoldDB" id="A0A1J5MUU5"/>
<evidence type="ECO:0000256" key="1">
    <source>
        <dbReference type="SAM" id="SignalP"/>
    </source>
</evidence>
<evidence type="ECO:0000313" key="2">
    <source>
        <dbReference type="EMBL" id="OIQ50397.1"/>
    </source>
</evidence>
<name>A0A1J5MUU5_9BACT</name>
<protein>
    <submittedName>
        <fullName evidence="2">Bacterial extracellular solute-binding protein, family 3</fullName>
    </submittedName>
</protein>
<reference evidence="2 3" key="1">
    <citation type="submission" date="2015-09" db="EMBL/GenBank/DDBJ databases">
        <title>Genome of Desulfovibrio dechloracetivorans BerOc1, a mercury methylating strain isolated from highly hydrocarbons and metals contaminated coastal sediments.</title>
        <authorList>
            <person name="Goni Urriza M."/>
            <person name="Gassie C."/>
            <person name="Bouchez O."/>
            <person name="Klopp C."/>
            <person name="Ranchou-Peyruse A."/>
            <person name="Remy G."/>
        </authorList>
    </citation>
    <scope>NUCLEOTIDE SEQUENCE [LARGE SCALE GENOMIC DNA]</scope>
    <source>
        <strain evidence="2 3">BerOc1</strain>
    </source>
</reference>
<dbReference type="Gene3D" id="3.40.190.10">
    <property type="entry name" value="Periplasmic binding protein-like II"/>
    <property type="match status" value="2"/>
</dbReference>
<dbReference type="RefSeq" id="WP_071545839.1">
    <property type="nucleotide sequence ID" value="NZ_LKAQ01000004.1"/>
</dbReference>
<feature type="chain" id="PRO_5009635384" evidence="1">
    <location>
        <begin position="22"/>
        <end position="257"/>
    </location>
</feature>
<organism evidence="2 3">
    <name type="scientific">Pseudodesulfovibrio hydrargyri</name>
    <dbReference type="NCBI Taxonomy" id="2125990"/>
    <lineage>
        <taxon>Bacteria</taxon>
        <taxon>Pseudomonadati</taxon>
        <taxon>Thermodesulfobacteriota</taxon>
        <taxon>Desulfovibrionia</taxon>
        <taxon>Desulfovibrionales</taxon>
        <taxon>Desulfovibrionaceae</taxon>
    </lineage>
</organism>
<keyword evidence="1" id="KW-0732">Signal</keyword>
<feature type="signal peptide" evidence="1">
    <location>
        <begin position="1"/>
        <end position="21"/>
    </location>
</feature>
<accession>A0A1J5MUU5</accession>
<dbReference type="Proteomes" id="UP000181901">
    <property type="component" value="Unassembled WGS sequence"/>
</dbReference>
<proteinExistence type="predicted"/>
<sequence length="257" mass="27598">MKVLVAAVAIVITVMSSPLFAGNTLRVSSPDLLAGAKGEEMRSLVREAYRRLGVDVTFVDLPTLRELEWTDLGEVDACLARTASVAKGYPNLVRVGFPLFHHSLVACGLARGSDIRGPADLRNLRVGASRGSLAALGYLLRLGLQPVVFNDFDAAFRALEEGRIDTAIGMRLLLQQAAQAQAIPVRYSGPLADWNFYHWVNRGHADLAPRLAEVLRAMYEEGATARLLGEYAWMLDGMDAGEEASPPVRAAAGGPGG</sequence>
<evidence type="ECO:0000313" key="3">
    <source>
        <dbReference type="Proteomes" id="UP000181901"/>
    </source>
</evidence>
<dbReference type="EMBL" id="LKAQ01000004">
    <property type="protein sequence ID" value="OIQ50397.1"/>
    <property type="molecule type" value="Genomic_DNA"/>
</dbReference>
<gene>
    <name evidence="2" type="ORF">BerOc1_02328</name>
</gene>